<proteinExistence type="predicted"/>
<dbReference type="OrthoDB" id="7779022at2"/>
<sequence length="66" mass="7074">MAKAIFIRRFDATDTKKGISIRVQPSDEPQTVPGWVIELAVKAGAATRIEGNSRSTADSASNKKDA</sequence>
<reference evidence="2" key="1">
    <citation type="submission" date="2018-09" db="EMBL/GenBank/DDBJ databases">
        <title>Acidovorax cavernicola nov. sp. isolated from Gruta de las Maravillas (Aracena, Spain).</title>
        <authorList>
            <person name="Jurado V."/>
            <person name="Gutierrez-Patricio S."/>
            <person name="Gonzalez-Pimentel J.L."/>
            <person name="Miller A.Z."/>
            <person name="Laiz L."/>
            <person name="Saiz-Jimenez C."/>
        </authorList>
    </citation>
    <scope>NUCLEOTIDE SEQUENCE [LARGE SCALE GENOMIC DNA]</scope>
    <source>
        <strain evidence="2">1011MAR3C25</strain>
    </source>
</reference>
<dbReference type="RefSeq" id="WP_119745925.1">
    <property type="nucleotide sequence ID" value="NZ_QZCG01000002.1"/>
</dbReference>
<dbReference type="Proteomes" id="UP000284202">
    <property type="component" value="Unassembled WGS sequence"/>
</dbReference>
<evidence type="ECO:0000313" key="1">
    <source>
        <dbReference type="EMBL" id="RJE87959.1"/>
    </source>
</evidence>
<organism evidence="1 2">
    <name type="scientific">Paracoccus onubensis</name>
    <dbReference type="NCBI Taxonomy" id="1675788"/>
    <lineage>
        <taxon>Bacteria</taxon>
        <taxon>Pseudomonadati</taxon>
        <taxon>Pseudomonadota</taxon>
        <taxon>Alphaproteobacteria</taxon>
        <taxon>Rhodobacterales</taxon>
        <taxon>Paracoccaceae</taxon>
        <taxon>Paracoccus</taxon>
    </lineage>
</organism>
<name>A0A418T422_9RHOB</name>
<keyword evidence="2" id="KW-1185">Reference proteome</keyword>
<evidence type="ECO:0000313" key="2">
    <source>
        <dbReference type="Proteomes" id="UP000284202"/>
    </source>
</evidence>
<accession>A0A418T422</accession>
<dbReference type="AlphaFoldDB" id="A0A418T422"/>
<protein>
    <submittedName>
        <fullName evidence="1">Uncharacterized protein</fullName>
    </submittedName>
</protein>
<gene>
    <name evidence="1" type="ORF">D3P04_03295</name>
</gene>
<comment type="caution">
    <text evidence="1">The sequence shown here is derived from an EMBL/GenBank/DDBJ whole genome shotgun (WGS) entry which is preliminary data.</text>
</comment>
<dbReference type="EMBL" id="QZCG01000002">
    <property type="protein sequence ID" value="RJE87959.1"/>
    <property type="molecule type" value="Genomic_DNA"/>
</dbReference>